<accession>A0A3G5AFH6</accession>
<evidence type="ECO:0000256" key="5">
    <source>
        <dbReference type="ARBA" id="ARBA00048552"/>
    </source>
</evidence>
<dbReference type="Gene3D" id="6.10.250.2940">
    <property type="match status" value="1"/>
</dbReference>
<dbReference type="InterPro" id="IPR045867">
    <property type="entry name" value="DNA-dir_RpoC_beta_prime"/>
</dbReference>
<dbReference type="GO" id="GO:0003899">
    <property type="term" value="F:DNA-directed RNA polymerase activity"/>
    <property type="evidence" value="ECO:0007669"/>
    <property type="project" value="UniProtKB-EC"/>
</dbReference>
<evidence type="ECO:0000256" key="7">
    <source>
        <dbReference type="SAM" id="MobiDB-lite"/>
    </source>
</evidence>
<dbReference type="SMART" id="SM00663">
    <property type="entry name" value="RPOLA_N"/>
    <property type="match status" value="1"/>
</dbReference>
<feature type="region of interest" description="Disordered" evidence="7">
    <location>
        <begin position="47"/>
        <end position="84"/>
    </location>
</feature>
<proteinExistence type="inferred from homology"/>
<evidence type="ECO:0000256" key="6">
    <source>
        <dbReference type="RuleBase" id="RU004279"/>
    </source>
</evidence>
<dbReference type="InterPro" id="IPR044893">
    <property type="entry name" value="RNA_pol_Rpb1_clamp_domain"/>
</dbReference>
<dbReference type="GO" id="GO:0006351">
    <property type="term" value="P:DNA-templated transcription"/>
    <property type="evidence" value="ECO:0007669"/>
    <property type="project" value="InterPro"/>
</dbReference>
<keyword evidence="2 6" id="KW-0808">Transferase</keyword>
<dbReference type="Pfam" id="PF04998">
    <property type="entry name" value="RNA_pol_Rpb1_5"/>
    <property type="match status" value="1"/>
</dbReference>
<dbReference type="Pfam" id="PF05000">
    <property type="entry name" value="RNA_pol_Rpb1_4"/>
    <property type="match status" value="1"/>
</dbReference>
<keyword evidence="1 6" id="KW-0240">DNA-directed RNA polymerase</keyword>
<name>A0A3G5AFH6_9VIRU</name>
<protein>
    <recommendedName>
        <fullName evidence="6">DNA-directed RNA polymerase subunit</fullName>
        <ecNumber evidence="6">2.7.7.6</ecNumber>
    </recommendedName>
</protein>
<dbReference type="GO" id="GO:0003677">
    <property type="term" value="F:DNA binding"/>
    <property type="evidence" value="ECO:0007669"/>
    <property type="project" value="InterPro"/>
</dbReference>
<dbReference type="InterPro" id="IPR007081">
    <property type="entry name" value="RNA_pol_Rpb1_5"/>
</dbReference>
<dbReference type="InterPro" id="IPR007083">
    <property type="entry name" value="RNA_pol_Rpb1_4"/>
</dbReference>
<dbReference type="Gene3D" id="1.10.274.100">
    <property type="entry name" value="RNA polymerase Rpb1, domain 3"/>
    <property type="match status" value="1"/>
</dbReference>
<feature type="domain" description="RNA polymerase N-terminal" evidence="8">
    <location>
        <begin position="303"/>
        <end position="600"/>
    </location>
</feature>
<dbReference type="PANTHER" id="PTHR19376:SF32">
    <property type="entry name" value="DNA-DIRECTED RNA POLYMERASE III SUBUNIT RPC1"/>
    <property type="match status" value="1"/>
</dbReference>
<dbReference type="Gene3D" id="1.10.132.30">
    <property type="match status" value="1"/>
</dbReference>
<dbReference type="PANTHER" id="PTHR19376">
    <property type="entry name" value="DNA-DIRECTED RNA POLYMERASE"/>
    <property type="match status" value="1"/>
</dbReference>
<dbReference type="Pfam" id="PF04997">
    <property type="entry name" value="RNA_pol_Rpb1_1"/>
    <property type="match status" value="1"/>
</dbReference>
<dbReference type="InterPro" id="IPR007080">
    <property type="entry name" value="RNA_pol_Rpb1_1"/>
</dbReference>
<evidence type="ECO:0000256" key="3">
    <source>
        <dbReference type="ARBA" id="ARBA00022695"/>
    </source>
</evidence>
<dbReference type="InterPro" id="IPR000722">
    <property type="entry name" value="RNA_pol_asu"/>
</dbReference>
<evidence type="ECO:0000313" key="9">
    <source>
        <dbReference type="EMBL" id="AYV85966.1"/>
    </source>
</evidence>
<dbReference type="Gene3D" id="6.20.50.80">
    <property type="match status" value="1"/>
</dbReference>
<feature type="compositionally biased region" description="Polar residues" evidence="7">
    <location>
        <begin position="53"/>
        <end position="75"/>
    </location>
</feature>
<sequence length="1059" mass="117710">MYKPQLVSAPIAIPGSVFAEVVPTGPLQAFQSSGSILPGFGQTNQPFMIPSRPSESSQTIQTSNLPVSQSSSGQQELKGIPPSKVKRAEAKRIEAALEQGDIESVTFSLYSTKEIDLITGNIKITNSAENGTGSVRDSRMGPIGENTVCCTCSKTNIECTGHPGRLEIPRIMYPPAVATIISILSVVCNSCSALLVTKEMLEQRGILKITGANRLKAIQPLVKPGTACIHKTSHRCKPNPIYLPRSNKDKTKDYPNLIYEYHGVKVSQENIPKRTPEEIYKIFNFISNEDSKLLGFTSDSHPRNLIINRLIFLSLNGRPDLHQGDHFMPDDLTVMYIDITKRVIQYNETEDGTPQKDVLLKDIFFRITHLINNSDGKYKQGSVKAYSSYSQRLKGKEGIIRGNLLAKRINFAGRTVANVGEFLRVDEVGLPRLMAAELTRPVAVTSYNKAELQVLYDTGKVNNITMTKGSFAGSRVTVNDALRKRFEDYKLRLGDIVERHLQDGDVVIVGRQPTLHKQNMLALRVRLIDDLVLRINLSVTTPFGADFDGDELNVHVPQTIEAYAETEQLLSAGHNLMSGQTNKNMMGITYDSILAGYLLLEPEVYYEEMKKKIEKLPGEIATLEKKLREGREADLVPVVEAMLKDITKLNRVNREKINKRLLELQPTLNENQLKELTEPLWKLNTLREEYEKAKRDLPEALSNLPLDESIFSASLMQISDRPQLSTLQSRLEAQGIEWGTRKALASAAFPEGFYYSKGSVLIRNGILIKGILDKSTIGHVDGGIISEMYKQMGGPKTIDFMSDLQFILIAYLTYRGFTVGVTDCVPSDPNFRIELNKVIQEGIMQTEELTAASTTNNPILEEQKEMIIGTILDNIKTKADNLAASYIERDNPVTVMALSGAKGSLNNRAQIISLLGQQRETGKRIQRSLPGDRSLFSFKPGDRSVEAQGLCINSFASGLTAEQLFFHNFSNRETLIETGVSTAVVGDALRKLLKNTEDTYIAPDGGVRSLGAIIQFVYGEDGFEPSTLTAVKINENRVPFFRNIEQLAYSINAKYENQD</sequence>
<dbReference type="Pfam" id="PF04983">
    <property type="entry name" value="RNA_pol_Rpb1_3"/>
    <property type="match status" value="1"/>
</dbReference>
<reference evidence="9" key="1">
    <citation type="submission" date="2018-10" db="EMBL/GenBank/DDBJ databases">
        <title>Hidden diversity of soil giant viruses.</title>
        <authorList>
            <person name="Schulz F."/>
            <person name="Alteio L."/>
            <person name="Goudeau D."/>
            <person name="Ryan E.M."/>
            <person name="Malmstrom R.R."/>
            <person name="Blanchard J."/>
            <person name="Woyke T."/>
        </authorList>
    </citation>
    <scope>NUCLEOTIDE SEQUENCE</scope>
    <source>
        <strain evidence="9">SOV1</strain>
    </source>
</reference>
<dbReference type="Gene3D" id="3.30.1490.180">
    <property type="entry name" value="RNA polymerase ii"/>
    <property type="match status" value="1"/>
</dbReference>
<dbReference type="InterPro" id="IPR007066">
    <property type="entry name" value="RNA_pol_Rpb1_3"/>
</dbReference>
<keyword evidence="4 6" id="KW-0804">Transcription</keyword>
<evidence type="ECO:0000256" key="2">
    <source>
        <dbReference type="ARBA" id="ARBA00022679"/>
    </source>
</evidence>
<dbReference type="InterPro" id="IPR006592">
    <property type="entry name" value="RNA_pol_N"/>
</dbReference>
<evidence type="ECO:0000259" key="8">
    <source>
        <dbReference type="SMART" id="SM00663"/>
    </source>
</evidence>
<dbReference type="InterPro" id="IPR042102">
    <property type="entry name" value="RNA_pol_Rpb1_3_sf"/>
</dbReference>
<dbReference type="Gene3D" id="4.10.860.120">
    <property type="entry name" value="RNA polymerase II, clamp domain"/>
    <property type="match status" value="1"/>
</dbReference>
<organism evidence="9">
    <name type="scientific">Solivirus sp</name>
    <dbReference type="NCBI Taxonomy" id="2487772"/>
    <lineage>
        <taxon>Viruses</taxon>
        <taxon>Pithoviruses</taxon>
    </lineage>
</organism>
<dbReference type="EMBL" id="MK072490">
    <property type="protein sequence ID" value="AYV85966.1"/>
    <property type="molecule type" value="Genomic_DNA"/>
</dbReference>
<keyword evidence="3 6" id="KW-0548">Nucleotidyltransferase</keyword>
<gene>
    <name evidence="9" type="ORF">Solivirus2_37</name>
</gene>
<dbReference type="Pfam" id="PF00623">
    <property type="entry name" value="RNA_pol_Rpb1_2"/>
    <property type="match status" value="1"/>
</dbReference>
<evidence type="ECO:0000256" key="1">
    <source>
        <dbReference type="ARBA" id="ARBA00022478"/>
    </source>
</evidence>
<comment type="catalytic activity">
    <reaction evidence="5 6">
        <text>RNA(n) + a ribonucleoside 5'-triphosphate = RNA(n+1) + diphosphate</text>
        <dbReference type="Rhea" id="RHEA:21248"/>
        <dbReference type="Rhea" id="RHEA-COMP:14527"/>
        <dbReference type="Rhea" id="RHEA-COMP:17342"/>
        <dbReference type="ChEBI" id="CHEBI:33019"/>
        <dbReference type="ChEBI" id="CHEBI:61557"/>
        <dbReference type="ChEBI" id="CHEBI:140395"/>
        <dbReference type="EC" id="2.7.7.6"/>
    </reaction>
</comment>
<dbReference type="Gene3D" id="2.40.40.20">
    <property type="match status" value="1"/>
</dbReference>
<dbReference type="SUPFAM" id="SSF64484">
    <property type="entry name" value="beta and beta-prime subunits of DNA dependent RNA-polymerase"/>
    <property type="match status" value="1"/>
</dbReference>
<dbReference type="GO" id="GO:0000428">
    <property type="term" value="C:DNA-directed RNA polymerase complex"/>
    <property type="evidence" value="ECO:0007669"/>
    <property type="project" value="UniProtKB-KW"/>
</dbReference>
<comment type="function">
    <text evidence="6">DNA-dependent RNA polymerase catalyzes the transcription of DNA into RNA using the four ribonucleoside triphosphates as substrates.</text>
</comment>
<comment type="similarity">
    <text evidence="6">Belongs to the RNA polymerase beta' chain family.</text>
</comment>
<dbReference type="InterPro" id="IPR038120">
    <property type="entry name" value="Rpb1_funnel_sf"/>
</dbReference>
<evidence type="ECO:0000256" key="4">
    <source>
        <dbReference type="ARBA" id="ARBA00023163"/>
    </source>
</evidence>
<dbReference type="EC" id="2.7.7.6" evidence="6"/>